<evidence type="ECO:0000256" key="1">
    <source>
        <dbReference type="ARBA" id="ARBA00022598"/>
    </source>
</evidence>
<dbReference type="GO" id="GO:0006424">
    <property type="term" value="P:glutamyl-tRNA aminoacylation"/>
    <property type="evidence" value="ECO:0007669"/>
    <property type="project" value="TreeGrafter"/>
</dbReference>
<evidence type="ECO:0000256" key="2">
    <source>
        <dbReference type="ARBA" id="ARBA00022741"/>
    </source>
</evidence>
<protein>
    <submittedName>
        <fullName evidence="6">Glutamyl/glutaminyl-tRNA synthetase</fullName>
    </submittedName>
</protein>
<gene>
    <name evidence="6" type="ORF">CLV63_13710</name>
</gene>
<accession>A0A2P8CLW9</accession>
<evidence type="ECO:0000313" key="7">
    <source>
        <dbReference type="Proteomes" id="UP000240542"/>
    </source>
</evidence>
<keyword evidence="4 6" id="KW-0030">Aminoacyl-tRNA synthetase</keyword>
<evidence type="ECO:0000256" key="4">
    <source>
        <dbReference type="ARBA" id="ARBA00023146"/>
    </source>
</evidence>
<dbReference type="SUPFAM" id="SSF52374">
    <property type="entry name" value="Nucleotidylyl transferase"/>
    <property type="match status" value="1"/>
</dbReference>
<keyword evidence="3" id="KW-0067">ATP-binding</keyword>
<organism evidence="6 7">
    <name type="scientific">Murinocardiopsis flavida</name>
    <dbReference type="NCBI Taxonomy" id="645275"/>
    <lineage>
        <taxon>Bacteria</taxon>
        <taxon>Bacillati</taxon>
        <taxon>Actinomycetota</taxon>
        <taxon>Actinomycetes</taxon>
        <taxon>Streptosporangiales</taxon>
        <taxon>Nocardiopsidaceae</taxon>
        <taxon>Murinocardiopsis</taxon>
    </lineage>
</organism>
<dbReference type="Gene3D" id="3.40.50.620">
    <property type="entry name" value="HUPs"/>
    <property type="match status" value="2"/>
</dbReference>
<dbReference type="PANTHER" id="PTHR43311">
    <property type="entry name" value="GLUTAMATE--TRNA LIGASE"/>
    <property type="match status" value="1"/>
</dbReference>
<dbReference type="EMBL" id="PYGA01000037">
    <property type="protein sequence ID" value="PSK85951.1"/>
    <property type="molecule type" value="Genomic_DNA"/>
</dbReference>
<keyword evidence="2" id="KW-0547">Nucleotide-binding</keyword>
<reference evidence="6 7" key="1">
    <citation type="submission" date="2018-03" db="EMBL/GenBank/DDBJ databases">
        <title>Genomic Encyclopedia of Archaeal and Bacterial Type Strains, Phase II (KMG-II): from individual species to whole genera.</title>
        <authorList>
            <person name="Goeker M."/>
        </authorList>
    </citation>
    <scope>NUCLEOTIDE SEQUENCE [LARGE SCALE GENOMIC DNA]</scope>
    <source>
        <strain evidence="6 7">DSM 45312</strain>
    </source>
</reference>
<evidence type="ECO:0000256" key="3">
    <source>
        <dbReference type="ARBA" id="ARBA00022840"/>
    </source>
</evidence>
<dbReference type="AlphaFoldDB" id="A0A2P8CLW9"/>
<dbReference type="Proteomes" id="UP000240542">
    <property type="component" value="Unassembled WGS sequence"/>
</dbReference>
<dbReference type="PANTHER" id="PTHR43311:SF1">
    <property type="entry name" value="GLUTAMYL-Q TRNA(ASP) SYNTHETASE"/>
    <property type="match status" value="1"/>
</dbReference>
<dbReference type="InterPro" id="IPR014729">
    <property type="entry name" value="Rossmann-like_a/b/a_fold"/>
</dbReference>
<dbReference type="GO" id="GO:0005524">
    <property type="term" value="F:ATP binding"/>
    <property type="evidence" value="ECO:0007669"/>
    <property type="project" value="UniProtKB-KW"/>
</dbReference>
<evidence type="ECO:0000313" key="6">
    <source>
        <dbReference type="EMBL" id="PSK85951.1"/>
    </source>
</evidence>
<name>A0A2P8CLW9_9ACTN</name>
<feature type="compositionally biased region" description="Polar residues" evidence="5">
    <location>
        <begin position="443"/>
        <end position="455"/>
    </location>
</feature>
<feature type="region of interest" description="Disordered" evidence="5">
    <location>
        <begin position="432"/>
        <end position="468"/>
    </location>
</feature>
<evidence type="ECO:0000256" key="5">
    <source>
        <dbReference type="SAM" id="MobiDB-lite"/>
    </source>
</evidence>
<proteinExistence type="predicted"/>
<keyword evidence="7" id="KW-1185">Reference proteome</keyword>
<sequence>MAGRSWLQHPALTPPHVSEVRTRLGISPNHPSFRIGVLRTHLLTALIAHAAAEHTGTSARVMVRWDDTDTARSRNEYRPRLQRELQETARIPIAADTPGLRQSRRGRRYREALARLAALGLLRTSRGVVCLDVPAIDRLITRRGQRPEDLVAAVLVNSRAPLTPAQSAVPLARGDGRALWHLASVVDDIDTRTTLVVRGTDKASATAIQARLHWALNEATPAPAHVFVPRIIERDRGASRVAALLDQGIRPSALRWFLTEPYLTPALPAPPETFTDLLATFRPVLPANVDSRFDVERLTAMDRKISARLSTATALSELHAATAHSRGSATAAHITHWIATRYRRPLRRQVQLLQSLTRTEIDYGRPPQAAEEAFGLIDTAAPETIVAAPAPVLRWVLTGDAEGPDTGELVALLPRALIERRIVAAGQALSSAKAARNRASVRSRPSSATDSNSGKPTVRPVTATRTGA</sequence>
<keyword evidence="1" id="KW-0436">Ligase</keyword>
<comment type="caution">
    <text evidence="6">The sequence shown here is derived from an EMBL/GenBank/DDBJ whole genome shotgun (WGS) entry which is preliminary data.</text>
</comment>
<dbReference type="InterPro" id="IPR049940">
    <property type="entry name" value="GluQ/Sye"/>
</dbReference>
<dbReference type="GO" id="GO:0004818">
    <property type="term" value="F:glutamate-tRNA ligase activity"/>
    <property type="evidence" value="ECO:0007669"/>
    <property type="project" value="TreeGrafter"/>
</dbReference>
<dbReference type="GO" id="GO:0005829">
    <property type="term" value="C:cytosol"/>
    <property type="evidence" value="ECO:0007669"/>
    <property type="project" value="TreeGrafter"/>
</dbReference>